<accession>A0A0F9QKC2</accession>
<organism evidence="1">
    <name type="scientific">marine sediment metagenome</name>
    <dbReference type="NCBI Taxonomy" id="412755"/>
    <lineage>
        <taxon>unclassified sequences</taxon>
        <taxon>metagenomes</taxon>
        <taxon>ecological metagenomes</taxon>
    </lineage>
</organism>
<comment type="caution">
    <text evidence="1">The sequence shown here is derived from an EMBL/GenBank/DDBJ whole genome shotgun (WGS) entry which is preliminary data.</text>
</comment>
<protein>
    <submittedName>
        <fullName evidence="1">Uncharacterized protein</fullName>
    </submittedName>
</protein>
<gene>
    <name evidence="1" type="ORF">LCGC14_0691330</name>
</gene>
<evidence type="ECO:0000313" key="1">
    <source>
        <dbReference type="EMBL" id="KKN44595.1"/>
    </source>
</evidence>
<sequence length="114" mass="13048">MIDYYERLRRFRSNIPDLHNGSYRRVWGKAVTKKSMRAAVNAKCQDCMCWQSAEIRQCDIITCPLWQYRPYQGKDEKERCKAVLGIAGQIYTDSTRSFADTPAEAMSGAGNSLV</sequence>
<proteinExistence type="predicted"/>
<dbReference type="EMBL" id="LAZR01001441">
    <property type="protein sequence ID" value="KKN44595.1"/>
    <property type="molecule type" value="Genomic_DNA"/>
</dbReference>
<reference evidence="1" key="1">
    <citation type="journal article" date="2015" name="Nature">
        <title>Complex archaea that bridge the gap between prokaryotes and eukaryotes.</title>
        <authorList>
            <person name="Spang A."/>
            <person name="Saw J.H."/>
            <person name="Jorgensen S.L."/>
            <person name="Zaremba-Niedzwiedzka K."/>
            <person name="Martijn J."/>
            <person name="Lind A.E."/>
            <person name="van Eijk R."/>
            <person name="Schleper C."/>
            <person name="Guy L."/>
            <person name="Ettema T.J."/>
        </authorList>
    </citation>
    <scope>NUCLEOTIDE SEQUENCE</scope>
</reference>
<name>A0A0F9QKC2_9ZZZZ</name>
<dbReference type="AlphaFoldDB" id="A0A0F9QKC2"/>